<feature type="compositionally biased region" description="Basic and acidic residues" evidence="1">
    <location>
        <begin position="110"/>
        <end position="119"/>
    </location>
</feature>
<proteinExistence type="predicted"/>
<protein>
    <recommendedName>
        <fullName evidence="4">rRNA-processing protein FYV7</fullName>
    </recommendedName>
</protein>
<evidence type="ECO:0000256" key="1">
    <source>
        <dbReference type="SAM" id="MobiDB-lite"/>
    </source>
</evidence>
<feature type="region of interest" description="Disordered" evidence="1">
    <location>
        <begin position="49"/>
        <end position="221"/>
    </location>
</feature>
<feature type="compositionally biased region" description="Basic residues" evidence="1">
    <location>
        <begin position="174"/>
        <end position="187"/>
    </location>
</feature>
<evidence type="ECO:0000313" key="3">
    <source>
        <dbReference type="Proteomes" id="UP000324748"/>
    </source>
</evidence>
<reference evidence="2 3" key="1">
    <citation type="submission" date="2019-05" db="EMBL/GenBank/DDBJ databases">
        <title>Emergence of the Ug99 lineage of the wheat stem rust pathogen through somatic hybridization.</title>
        <authorList>
            <person name="Li F."/>
            <person name="Upadhyaya N.M."/>
            <person name="Sperschneider J."/>
            <person name="Matny O."/>
            <person name="Nguyen-Phuc H."/>
            <person name="Mago R."/>
            <person name="Raley C."/>
            <person name="Miller M.E."/>
            <person name="Silverstein K.A.T."/>
            <person name="Henningsen E."/>
            <person name="Hirsch C.D."/>
            <person name="Visser B."/>
            <person name="Pretorius Z.A."/>
            <person name="Steffenson B.J."/>
            <person name="Schwessinger B."/>
            <person name="Dodds P.N."/>
            <person name="Figueroa M."/>
        </authorList>
    </citation>
    <scope>NUCLEOTIDE SEQUENCE [LARGE SCALE GENOMIC DNA]</scope>
    <source>
        <strain evidence="2">21-0</strain>
    </source>
</reference>
<feature type="compositionally biased region" description="Basic and acidic residues" evidence="1">
    <location>
        <begin position="79"/>
        <end position="94"/>
    </location>
</feature>
<gene>
    <name evidence="2" type="ORF">PGT21_032466</name>
</gene>
<dbReference type="EMBL" id="VSWC01000002">
    <property type="protein sequence ID" value="KAA1118152.1"/>
    <property type="molecule type" value="Genomic_DNA"/>
</dbReference>
<dbReference type="Proteomes" id="UP000324748">
    <property type="component" value="Unassembled WGS sequence"/>
</dbReference>
<evidence type="ECO:0008006" key="4">
    <source>
        <dbReference type="Google" id="ProtNLM"/>
    </source>
</evidence>
<feature type="compositionally biased region" description="Basic and acidic residues" evidence="1">
    <location>
        <begin position="157"/>
        <end position="168"/>
    </location>
</feature>
<feature type="compositionally biased region" description="Basic residues" evidence="1">
    <location>
        <begin position="17"/>
        <end position="26"/>
    </location>
</feature>
<organism evidence="2 3">
    <name type="scientific">Puccinia graminis f. sp. tritici</name>
    <dbReference type="NCBI Taxonomy" id="56615"/>
    <lineage>
        <taxon>Eukaryota</taxon>
        <taxon>Fungi</taxon>
        <taxon>Dikarya</taxon>
        <taxon>Basidiomycota</taxon>
        <taxon>Pucciniomycotina</taxon>
        <taxon>Pucciniomycetes</taxon>
        <taxon>Pucciniales</taxon>
        <taxon>Pucciniaceae</taxon>
        <taxon>Puccinia</taxon>
    </lineage>
</organism>
<comment type="caution">
    <text evidence="2">The sequence shown here is derived from an EMBL/GenBank/DDBJ whole genome shotgun (WGS) entry which is preliminary data.</text>
</comment>
<dbReference type="OrthoDB" id="2503175at2759"/>
<dbReference type="PANTHER" id="PTHR41805:SF1">
    <property type="entry name" value="RRNA-PROCESSING PROTEIN FYV7"/>
    <property type="match status" value="1"/>
</dbReference>
<accession>A0A5B0QXV3</accession>
<evidence type="ECO:0000313" key="2">
    <source>
        <dbReference type="EMBL" id="KAA1118152.1"/>
    </source>
</evidence>
<keyword evidence="3" id="KW-1185">Reference proteome</keyword>
<name>A0A5B0QXV3_PUCGR</name>
<feature type="region of interest" description="Disordered" evidence="1">
    <location>
        <begin position="1"/>
        <end position="34"/>
    </location>
</feature>
<dbReference type="AlphaFoldDB" id="A0A5B0QXV3"/>
<dbReference type="PANTHER" id="PTHR41805">
    <property type="entry name" value="EXPRESSED PROTEIN"/>
    <property type="match status" value="1"/>
</dbReference>
<feature type="compositionally biased region" description="Basic and acidic residues" evidence="1">
    <location>
        <begin position="205"/>
        <end position="215"/>
    </location>
</feature>
<sequence>MTIPPKKPTNQQDPSWKRSKGFRIGKNKPGVSQSVYLGKAEKIKKTLIHKAKLKKQRAKELAKAGYDTTTSGPAPESPTDNHHQEDQPAGRTDSRTTQPGPSDSRRPKKSHQERPKDSSHPSTTKSQNSSNQQDRHHPKSSARAQQNHHPSSSELKASLKESTTKTRDPQQSNHHLKTPNRPARAKIQHANGQPKLSHRVSKILSKLEHEKEEGQSRLSSF</sequence>